<evidence type="ECO:0000313" key="10">
    <source>
        <dbReference type="Proteomes" id="UP000070174"/>
    </source>
</evidence>
<dbReference type="PATRIC" id="fig|54005.3.peg.1505"/>
<comment type="caution">
    <text evidence="9">The sequence shown here is derived from an EMBL/GenBank/DDBJ whole genome shotgun (WGS) entry which is preliminary data.</text>
</comment>
<dbReference type="PROSITE" id="PS01063">
    <property type="entry name" value="SIGMA70_ECF"/>
    <property type="match status" value="1"/>
</dbReference>
<evidence type="ECO:0000256" key="6">
    <source>
        <dbReference type="RuleBase" id="RU000716"/>
    </source>
</evidence>
<dbReference type="Pfam" id="PF04542">
    <property type="entry name" value="Sigma70_r2"/>
    <property type="match status" value="1"/>
</dbReference>
<dbReference type="InterPro" id="IPR013324">
    <property type="entry name" value="RNA_pol_sigma_r3/r4-like"/>
</dbReference>
<evidence type="ECO:0000256" key="4">
    <source>
        <dbReference type="ARBA" id="ARBA00023125"/>
    </source>
</evidence>
<evidence type="ECO:0000259" key="7">
    <source>
        <dbReference type="Pfam" id="PF04542"/>
    </source>
</evidence>
<dbReference type="InterPro" id="IPR036388">
    <property type="entry name" value="WH-like_DNA-bd_sf"/>
</dbReference>
<name>A0A133PK66_9FIRM</name>
<protein>
    <recommendedName>
        <fullName evidence="6">RNA polymerase sigma factor</fullName>
    </recommendedName>
</protein>
<sequence length="196" mass="23696">MHLREEDKMNREIKFTKEDFDKLKTGDKDSFDLLYQEYYLVLFRTALLILGKKEDAEDVLQDTFVSIYNNVKSLSDFEKLRPWIFSILKNTSYTRYKKRKREFPYEFVLDKTEESPTYLGEDDFAERSEIQDALMNLKEKEREVLVLYYYNDFSIEEIAKICKTFQGTVKSRLYRARKNLKKELLKTQEEYEGELL</sequence>
<dbReference type="Pfam" id="PF08281">
    <property type="entry name" value="Sigma70_r4_2"/>
    <property type="match status" value="1"/>
</dbReference>
<feature type="domain" description="RNA polymerase sigma factor 70 region 4 type 2" evidence="8">
    <location>
        <begin position="129"/>
        <end position="180"/>
    </location>
</feature>
<dbReference type="InterPro" id="IPR000838">
    <property type="entry name" value="RNA_pol_sigma70_ECF_CS"/>
</dbReference>
<evidence type="ECO:0000259" key="8">
    <source>
        <dbReference type="Pfam" id="PF08281"/>
    </source>
</evidence>
<evidence type="ECO:0000256" key="2">
    <source>
        <dbReference type="ARBA" id="ARBA00023015"/>
    </source>
</evidence>
<evidence type="ECO:0000256" key="1">
    <source>
        <dbReference type="ARBA" id="ARBA00010641"/>
    </source>
</evidence>
<evidence type="ECO:0000313" key="9">
    <source>
        <dbReference type="EMBL" id="KXA28910.1"/>
    </source>
</evidence>
<dbReference type="SUPFAM" id="SSF88946">
    <property type="entry name" value="Sigma2 domain of RNA polymerase sigma factors"/>
    <property type="match status" value="1"/>
</dbReference>
<dbReference type="GO" id="GO:0016987">
    <property type="term" value="F:sigma factor activity"/>
    <property type="evidence" value="ECO:0007669"/>
    <property type="project" value="UniProtKB-KW"/>
</dbReference>
<dbReference type="AlphaFoldDB" id="A0A133PK66"/>
<accession>A0A133PK66</accession>
<dbReference type="NCBIfam" id="TIGR02937">
    <property type="entry name" value="sigma70-ECF"/>
    <property type="match status" value="1"/>
</dbReference>
<feature type="domain" description="RNA polymerase sigma-70 region 2" evidence="7">
    <location>
        <begin position="34"/>
        <end position="101"/>
    </location>
</feature>
<dbReference type="GO" id="GO:0003677">
    <property type="term" value="F:DNA binding"/>
    <property type="evidence" value="ECO:0007669"/>
    <property type="project" value="UniProtKB-KW"/>
</dbReference>
<dbReference type="InterPro" id="IPR013249">
    <property type="entry name" value="RNA_pol_sigma70_r4_t2"/>
</dbReference>
<dbReference type="Gene3D" id="1.10.10.10">
    <property type="entry name" value="Winged helix-like DNA-binding domain superfamily/Winged helix DNA-binding domain"/>
    <property type="match status" value="1"/>
</dbReference>
<dbReference type="Proteomes" id="UP000070174">
    <property type="component" value="Unassembled WGS sequence"/>
</dbReference>
<dbReference type="InterPro" id="IPR039425">
    <property type="entry name" value="RNA_pol_sigma-70-like"/>
</dbReference>
<dbReference type="CDD" id="cd06171">
    <property type="entry name" value="Sigma70_r4"/>
    <property type="match status" value="1"/>
</dbReference>
<dbReference type="SUPFAM" id="SSF88659">
    <property type="entry name" value="Sigma3 and sigma4 domains of RNA polymerase sigma factors"/>
    <property type="match status" value="1"/>
</dbReference>
<dbReference type="GO" id="GO:0006950">
    <property type="term" value="P:response to stress"/>
    <property type="evidence" value="ECO:0007669"/>
    <property type="project" value="UniProtKB-ARBA"/>
</dbReference>
<dbReference type="PANTHER" id="PTHR43133">
    <property type="entry name" value="RNA POLYMERASE ECF-TYPE SIGMA FACTO"/>
    <property type="match status" value="1"/>
</dbReference>
<dbReference type="InterPro" id="IPR014284">
    <property type="entry name" value="RNA_pol_sigma-70_dom"/>
</dbReference>
<dbReference type="PANTHER" id="PTHR43133:SF51">
    <property type="entry name" value="RNA POLYMERASE SIGMA FACTOR"/>
    <property type="match status" value="1"/>
</dbReference>
<organism evidence="9">
    <name type="scientific">Peptoniphilus harei</name>
    <dbReference type="NCBI Taxonomy" id="54005"/>
    <lineage>
        <taxon>Bacteria</taxon>
        <taxon>Bacillati</taxon>
        <taxon>Bacillota</taxon>
        <taxon>Tissierellia</taxon>
        <taxon>Tissierellales</taxon>
        <taxon>Peptoniphilaceae</taxon>
        <taxon>Peptoniphilus</taxon>
    </lineage>
</organism>
<keyword evidence="4 6" id="KW-0238">DNA-binding</keyword>
<proteinExistence type="inferred from homology"/>
<gene>
    <name evidence="9" type="ORF">HMPREF3229_01542</name>
</gene>
<dbReference type="EMBL" id="LRQE01000039">
    <property type="protein sequence ID" value="KXA28910.1"/>
    <property type="molecule type" value="Genomic_DNA"/>
</dbReference>
<evidence type="ECO:0000256" key="5">
    <source>
        <dbReference type="ARBA" id="ARBA00023163"/>
    </source>
</evidence>
<keyword evidence="2 6" id="KW-0805">Transcription regulation</keyword>
<keyword evidence="3 6" id="KW-0731">Sigma factor</keyword>
<dbReference type="InterPro" id="IPR007627">
    <property type="entry name" value="RNA_pol_sigma70_r2"/>
</dbReference>
<reference evidence="9 10" key="1">
    <citation type="submission" date="2016-01" db="EMBL/GenBank/DDBJ databases">
        <authorList>
            <person name="Oliw E.H."/>
        </authorList>
    </citation>
    <scope>NUCLEOTIDE SEQUENCE [LARGE SCALE GENOMIC DNA]</scope>
    <source>
        <strain evidence="9 10">CMW7756A</strain>
    </source>
</reference>
<comment type="similarity">
    <text evidence="1 6">Belongs to the sigma-70 factor family. ECF subfamily.</text>
</comment>
<keyword evidence="5 6" id="KW-0804">Transcription</keyword>
<dbReference type="Gene3D" id="1.10.1740.10">
    <property type="match status" value="1"/>
</dbReference>
<dbReference type="GO" id="GO:0006352">
    <property type="term" value="P:DNA-templated transcription initiation"/>
    <property type="evidence" value="ECO:0007669"/>
    <property type="project" value="InterPro"/>
</dbReference>
<dbReference type="InterPro" id="IPR013325">
    <property type="entry name" value="RNA_pol_sigma_r2"/>
</dbReference>
<evidence type="ECO:0000256" key="3">
    <source>
        <dbReference type="ARBA" id="ARBA00023082"/>
    </source>
</evidence>